<proteinExistence type="predicted"/>
<keyword evidence="2" id="KW-1185">Reference proteome</keyword>
<dbReference type="EMBL" id="CM007902">
    <property type="protein sequence ID" value="OTG03403.1"/>
    <property type="molecule type" value="Genomic_DNA"/>
</dbReference>
<sequence length="89" mass="10126">MFVVYRRFIRAELASNKIEAENNKLMQSFNYKALAAELDALLETLHVPTEVVRCLALELAVWSSWSGHGSTGRIHVMELLILYIGFETV</sequence>
<reference evidence="2" key="1">
    <citation type="journal article" date="2017" name="Nature">
        <title>The sunflower genome provides insights into oil metabolism, flowering and Asterid evolution.</title>
        <authorList>
            <person name="Badouin H."/>
            <person name="Gouzy J."/>
            <person name="Grassa C.J."/>
            <person name="Murat F."/>
            <person name="Staton S.E."/>
            <person name="Cottret L."/>
            <person name="Lelandais-Briere C."/>
            <person name="Owens G.L."/>
            <person name="Carrere S."/>
            <person name="Mayjonade B."/>
            <person name="Legrand L."/>
            <person name="Gill N."/>
            <person name="Kane N.C."/>
            <person name="Bowers J.E."/>
            <person name="Hubner S."/>
            <person name="Bellec A."/>
            <person name="Berard A."/>
            <person name="Berges H."/>
            <person name="Blanchet N."/>
            <person name="Boniface M.C."/>
            <person name="Brunel D."/>
            <person name="Catrice O."/>
            <person name="Chaidir N."/>
            <person name="Claudel C."/>
            <person name="Donnadieu C."/>
            <person name="Faraut T."/>
            <person name="Fievet G."/>
            <person name="Helmstetter N."/>
            <person name="King M."/>
            <person name="Knapp S.J."/>
            <person name="Lai Z."/>
            <person name="Le Paslier M.C."/>
            <person name="Lippi Y."/>
            <person name="Lorenzon L."/>
            <person name="Mandel J.R."/>
            <person name="Marage G."/>
            <person name="Marchand G."/>
            <person name="Marquand E."/>
            <person name="Bret-Mestries E."/>
            <person name="Morien E."/>
            <person name="Nambeesan S."/>
            <person name="Nguyen T."/>
            <person name="Pegot-Espagnet P."/>
            <person name="Pouilly N."/>
            <person name="Raftis F."/>
            <person name="Sallet E."/>
            <person name="Schiex T."/>
            <person name="Thomas J."/>
            <person name="Vandecasteele C."/>
            <person name="Vares D."/>
            <person name="Vear F."/>
            <person name="Vautrin S."/>
            <person name="Crespi M."/>
            <person name="Mangin B."/>
            <person name="Burke J.M."/>
            <person name="Salse J."/>
            <person name="Munos S."/>
            <person name="Vincourt P."/>
            <person name="Rieseberg L.H."/>
            <person name="Langlade N.B."/>
        </authorList>
    </citation>
    <scope>NUCLEOTIDE SEQUENCE [LARGE SCALE GENOMIC DNA]</scope>
    <source>
        <strain evidence="2">cv. SF193</strain>
    </source>
</reference>
<dbReference type="Proteomes" id="UP000215914">
    <property type="component" value="Chromosome 13"/>
</dbReference>
<evidence type="ECO:0000313" key="2">
    <source>
        <dbReference type="Proteomes" id="UP000215914"/>
    </source>
</evidence>
<dbReference type="AlphaFoldDB" id="A0A251SXV3"/>
<name>A0A251SXV3_HELAN</name>
<evidence type="ECO:0000313" key="1">
    <source>
        <dbReference type="EMBL" id="OTG03403.1"/>
    </source>
</evidence>
<dbReference type="InParanoid" id="A0A251SXV3"/>
<gene>
    <name evidence="1" type="ORF">HannXRQ_Chr13g0423661</name>
</gene>
<accession>A0A251SXV3</accession>
<protein>
    <submittedName>
        <fullName evidence="1">Uncharacterized protein</fullName>
    </submittedName>
</protein>
<organism evidence="1 2">
    <name type="scientific">Helianthus annuus</name>
    <name type="common">Common sunflower</name>
    <dbReference type="NCBI Taxonomy" id="4232"/>
    <lineage>
        <taxon>Eukaryota</taxon>
        <taxon>Viridiplantae</taxon>
        <taxon>Streptophyta</taxon>
        <taxon>Embryophyta</taxon>
        <taxon>Tracheophyta</taxon>
        <taxon>Spermatophyta</taxon>
        <taxon>Magnoliopsida</taxon>
        <taxon>eudicotyledons</taxon>
        <taxon>Gunneridae</taxon>
        <taxon>Pentapetalae</taxon>
        <taxon>asterids</taxon>
        <taxon>campanulids</taxon>
        <taxon>Asterales</taxon>
        <taxon>Asteraceae</taxon>
        <taxon>Asteroideae</taxon>
        <taxon>Heliantheae alliance</taxon>
        <taxon>Heliantheae</taxon>
        <taxon>Helianthus</taxon>
    </lineage>
</organism>